<name>A0A8J6C868_DIALT</name>
<evidence type="ECO:0000256" key="1">
    <source>
        <dbReference type="SAM" id="MobiDB-lite"/>
    </source>
</evidence>
<feature type="compositionally biased region" description="Low complexity" evidence="1">
    <location>
        <begin position="1269"/>
        <end position="1284"/>
    </location>
</feature>
<feature type="compositionally biased region" description="Basic and acidic residues" evidence="1">
    <location>
        <begin position="1186"/>
        <end position="1200"/>
    </location>
</feature>
<protein>
    <submittedName>
        <fullName evidence="2">Uncharacterized protein</fullName>
    </submittedName>
</protein>
<dbReference type="EMBL" id="JAGTXO010000024">
    <property type="protein sequence ID" value="KAG8461646.1"/>
    <property type="molecule type" value="Genomic_DNA"/>
</dbReference>
<feature type="region of interest" description="Disordered" evidence="1">
    <location>
        <begin position="317"/>
        <end position="337"/>
    </location>
</feature>
<dbReference type="PANTHER" id="PTHR45725">
    <property type="entry name" value="FORMIN HOMOLOGY 2 FAMILY MEMBER"/>
    <property type="match status" value="1"/>
</dbReference>
<feature type="compositionally biased region" description="Low complexity" evidence="1">
    <location>
        <begin position="1229"/>
        <end position="1259"/>
    </location>
</feature>
<organism evidence="2 3">
    <name type="scientific">Diacronema lutheri</name>
    <name type="common">Unicellular marine alga</name>
    <name type="synonym">Monochrysis lutheri</name>
    <dbReference type="NCBI Taxonomy" id="2081491"/>
    <lineage>
        <taxon>Eukaryota</taxon>
        <taxon>Haptista</taxon>
        <taxon>Haptophyta</taxon>
        <taxon>Pavlovophyceae</taxon>
        <taxon>Pavlovales</taxon>
        <taxon>Pavlovaceae</taxon>
        <taxon>Diacronema</taxon>
    </lineage>
</organism>
<feature type="compositionally biased region" description="Low complexity" evidence="1">
    <location>
        <begin position="1211"/>
        <end position="1220"/>
    </location>
</feature>
<accession>A0A8J6C868</accession>
<evidence type="ECO:0000313" key="2">
    <source>
        <dbReference type="EMBL" id="KAG8461646.1"/>
    </source>
</evidence>
<reference evidence="2" key="1">
    <citation type="submission" date="2021-05" db="EMBL/GenBank/DDBJ databases">
        <title>The genome of the haptophyte Pavlova lutheri (Diacronema luteri, Pavlovales) - a model for lipid biosynthesis in eukaryotic algae.</title>
        <authorList>
            <person name="Hulatt C.J."/>
            <person name="Posewitz M.C."/>
        </authorList>
    </citation>
    <scope>NUCLEOTIDE SEQUENCE</scope>
    <source>
        <strain evidence="2">NIVA-4/92</strain>
    </source>
</reference>
<proteinExistence type="predicted"/>
<sequence>MLRASRPPGERAQPCDRLLRLALRLALQGPGGGRSSRARRTDAPRDASRNVEWLLAEIDRAFALAPVFAGAPAAAAAWPLARAASRPLPRVRADKGSIEAQLAAAPPWLAQHALAVAVDPLPARARADAATLVGEPGAAGAGGTLRLATAGAGSVAYVLSGAIVQRIVGACAVLARGANGVWRRVDGGGAYAVSAGEAVVEVNKRAVALLYVRGEPVAPARAATGGPVDVVAPPLLRTGADVVDAHGAHVARWGVNTAPPLVVVLDALRDGDASGATTCDALVRAELAALVAAGERAEGAWVVRDGDALCAEAGAAAGAANGGTGPPSRDGQGAHPLGPKLAIALRGGDDRQVAALLVALPPRPPGGAAARPLLVVQRGTAGRSRGTEAYEQAREQLGLGWAQPLVAHVADERMSAQAFALVVTLLARAVRYDGLGDELARCADAAGVADCASRRIASPSDARVGGGVVRAAAALAAWRWRHDVPLAAHASARAAAATMHSGAGARGGAGGGAGAGAGAGAVGVAGVGTGADGAAAMAGEAVNDAAVAVAGAAGTAGAGASGLATPTGLPRTASTHDAAAAPAASAPAGAPAGAPADALPGHTVFVDAHPSDTHPLVVNGKDRAAMEDLCSRLASPVVEVMLPIVRGNTDEPARFKHITGSDVHNIITDRRVISRNITEMSKLNLPLAKVMTWYMAAGIRNQRKACCALAAELERRLVGGARVTIVEDCVRYAPRDDEELGGFVAGSMDALLFVETPRGAALSEPVEVKNVSFCGTAEEAMRTATAREARPNAQRTTPVERALRALLDALHACGAGAALERMLLGGGGGGGGGDGGGGGGGGGQSPPSADGAQLVGAATWPLVELHGGVGALSGKHAVSAAVSRQLTALGLRGPPPFVVVHAAHASTPLRDLPERLELSVVAANGANATGVAYVRCAAVLRDPNPEQARLVGCAAVASRARAWARIAGENVRVCTEQAIFTAFKMHPRRVARKLLRKLLRAAVDADEAAKPRGGRAPTAERDTAVEGLFAKLWVGDAGGAVEQLPNGLKQFADWLVLPVDYASNDDPAVRHTTNYFLTPDRVEMGVALVARLGMLYTHITGEPPPHALCPRRSAMQQRYTALTVLDLYLLLDKEDKGFVDDLARQLPTADGGPHPCARVSTSDPRIKDAILGRFFDLDVPALRWSGAERPDDPVTKEQRRGRGAPGGGASGASSPTRGATPTAKRLRWASAAAASGAAPGRPAAATRRGGSASPSTRAAPPGPKRARPSRSSAHDAAAAARTRAGTPTDEAAQLGRSAAAARPMPAQRAASSAAAVGGPPRCRSTHS</sequence>
<dbReference type="PANTHER" id="PTHR45725:SF18">
    <property type="entry name" value="ORC1-LIKE AAA ATPASE DOMAIN-CONTAINING PROTEIN"/>
    <property type="match status" value="1"/>
</dbReference>
<feature type="region of interest" description="Disordered" evidence="1">
    <location>
        <begin position="1185"/>
        <end position="1327"/>
    </location>
</feature>
<evidence type="ECO:0000313" key="3">
    <source>
        <dbReference type="Proteomes" id="UP000751190"/>
    </source>
</evidence>
<dbReference type="InterPro" id="IPR051425">
    <property type="entry name" value="Formin_Homology"/>
</dbReference>
<feature type="compositionally biased region" description="Low complexity" evidence="1">
    <location>
        <begin position="578"/>
        <end position="596"/>
    </location>
</feature>
<feature type="region of interest" description="Disordered" evidence="1">
    <location>
        <begin position="560"/>
        <end position="596"/>
    </location>
</feature>
<gene>
    <name evidence="2" type="ORF">KFE25_001264</name>
</gene>
<keyword evidence="3" id="KW-1185">Reference proteome</keyword>
<comment type="caution">
    <text evidence="2">The sequence shown here is derived from an EMBL/GenBank/DDBJ whole genome shotgun (WGS) entry which is preliminary data.</text>
</comment>
<dbReference type="Proteomes" id="UP000751190">
    <property type="component" value="Unassembled WGS sequence"/>
</dbReference>
<feature type="compositionally biased region" description="Low complexity" evidence="1">
    <location>
        <begin position="1291"/>
        <end position="1321"/>
    </location>
</feature>